<evidence type="ECO:0000256" key="3">
    <source>
        <dbReference type="ARBA" id="ARBA00023125"/>
    </source>
</evidence>
<evidence type="ECO:0000256" key="4">
    <source>
        <dbReference type="ARBA" id="ARBA00023159"/>
    </source>
</evidence>
<feature type="domain" description="HTH lysR-type" evidence="6">
    <location>
        <begin position="3"/>
        <end position="60"/>
    </location>
</feature>
<gene>
    <name evidence="7" type="ORF">EOE48_19615</name>
</gene>
<keyword evidence="5" id="KW-0804">Transcription</keyword>
<dbReference type="RefSeq" id="WP_127732272.1">
    <property type="nucleotide sequence ID" value="NZ_SACP01000021.1"/>
</dbReference>
<keyword evidence="2" id="KW-0805">Transcription regulation</keyword>
<name>A0A437NZN3_9HYPH</name>
<dbReference type="GO" id="GO:2000142">
    <property type="term" value="P:regulation of DNA-templated transcription initiation"/>
    <property type="evidence" value="ECO:0007669"/>
    <property type="project" value="TreeGrafter"/>
</dbReference>
<comment type="caution">
    <text evidence="7">The sequence shown here is derived from an EMBL/GenBank/DDBJ whole genome shotgun (WGS) entry which is preliminary data.</text>
</comment>
<evidence type="ECO:0000259" key="6">
    <source>
        <dbReference type="PROSITE" id="PS50931"/>
    </source>
</evidence>
<dbReference type="PROSITE" id="PS50931">
    <property type="entry name" value="HTH_LYSR"/>
    <property type="match status" value="1"/>
</dbReference>
<accession>A0A437NZN3</accession>
<evidence type="ECO:0000256" key="5">
    <source>
        <dbReference type="ARBA" id="ARBA00023163"/>
    </source>
</evidence>
<dbReference type="Gene3D" id="3.40.190.290">
    <property type="match status" value="1"/>
</dbReference>
<dbReference type="Gene3D" id="1.10.10.10">
    <property type="entry name" value="Winged helix-like DNA-binding domain superfamily/Winged helix DNA-binding domain"/>
    <property type="match status" value="1"/>
</dbReference>
<proteinExistence type="inferred from homology"/>
<dbReference type="PANTHER" id="PTHR30293:SF0">
    <property type="entry name" value="NITROGEN ASSIMILATION REGULATORY PROTEIN NAC"/>
    <property type="match status" value="1"/>
</dbReference>
<dbReference type="FunFam" id="1.10.10.10:FF:000001">
    <property type="entry name" value="LysR family transcriptional regulator"/>
    <property type="match status" value="1"/>
</dbReference>
<dbReference type="PRINTS" id="PR00039">
    <property type="entry name" value="HTHLYSR"/>
</dbReference>
<dbReference type="GO" id="GO:0003700">
    <property type="term" value="F:DNA-binding transcription factor activity"/>
    <property type="evidence" value="ECO:0007669"/>
    <property type="project" value="InterPro"/>
</dbReference>
<dbReference type="Proteomes" id="UP000286997">
    <property type="component" value="Unassembled WGS sequence"/>
</dbReference>
<dbReference type="OrthoDB" id="8479357at2"/>
<dbReference type="GO" id="GO:0003677">
    <property type="term" value="F:DNA binding"/>
    <property type="evidence" value="ECO:0007669"/>
    <property type="project" value="UniProtKB-KW"/>
</dbReference>
<comment type="similarity">
    <text evidence="1">Belongs to the LysR transcriptional regulatory family.</text>
</comment>
<dbReference type="InterPro" id="IPR036388">
    <property type="entry name" value="WH-like_DNA-bd_sf"/>
</dbReference>
<dbReference type="Pfam" id="PF00126">
    <property type="entry name" value="HTH_1"/>
    <property type="match status" value="1"/>
</dbReference>
<sequence>MTPTLKQIRFFVAAVDWGSLSRAAAHLNVAQPALSQQIAGLEAVLKAELLGRTPRGVHPTEAGERFYRHARTILRQVEGAVADLSGPSAVSGRVAVGLPTSAATILAHPLLAALLGGYPGIRPELFESLSGYLHELVVRHRLDLAILYRDRAGPGLTVRPVLREDLFLVTRAEPGLDATITMREVAGLPLVMPSPTHSLRTTVEAAFAQQDLDLRVIADVDSLPTMRKAAASGLAATILPMSGLSGLAEADRPAIRRIVDPCITRPLGLCHASDLPLVGAIAVVADLVVAEMRRLVETGAWTGAMLVEP</sequence>
<dbReference type="InterPro" id="IPR005119">
    <property type="entry name" value="LysR_subst-bd"/>
</dbReference>
<keyword evidence="3" id="KW-0238">DNA-binding</keyword>
<dbReference type="EMBL" id="SACP01000021">
    <property type="protein sequence ID" value="RVU15476.1"/>
    <property type="molecule type" value="Genomic_DNA"/>
</dbReference>
<dbReference type="InterPro" id="IPR036390">
    <property type="entry name" value="WH_DNA-bd_sf"/>
</dbReference>
<evidence type="ECO:0000256" key="1">
    <source>
        <dbReference type="ARBA" id="ARBA00009437"/>
    </source>
</evidence>
<dbReference type="Pfam" id="PF03466">
    <property type="entry name" value="LysR_substrate"/>
    <property type="match status" value="1"/>
</dbReference>
<reference evidence="7 8" key="1">
    <citation type="submission" date="2019-01" db="EMBL/GenBank/DDBJ databases">
        <authorList>
            <person name="Chen W.-M."/>
        </authorList>
    </citation>
    <scope>NUCLEOTIDE SEQUENCE [LARGE SCALE GENOMIC DNA]</scope>
    <source>
        <strain evidence="7 8">TER-1</strain>
    </source>
</reference>
<evidence type="ECO:0000313" key="7">
    <source>
        <dbReference type="EMBL" id="RVU15476.1"/>
    </source>
</evidence>
<keyword evidence="4" id="KW-0010">Activator</keyword>
<dbReference type="PANTHER" id="PTHR30293">
    <property type="entry name" value="TRANSCRIPTIONAL REGULATORY PROTEIN NAC-RELATED"/>
    <property type="match status" value="1"/>
</dbReference>
<evidence type="ECO:0000313" key="8">
    <source>
        <dbReference type="Proteomes" id="UP000286997"/>
    </source>
</evidence>
<evidence type="ECO:0000256" key="2">
    <source>
        <dbReference type="ARBA" id="ARBA00023015"/>
    </source>
</evidence>
<keyword evidence="8" id="KW-1185">Reference proteome</keyword>
<dbReference type="AlphaFoldDB" id="A0A437NZN3"/>
<protein>
    <submittedName>
        <fullName evidence="7">LysR family transcriptional regulator</fullName>
    </submittedName>
</protein>
<dbReference type="SUPFAM" id="SSF53850">
    <property type="entry name" value="Periplasmic binding protein-like II"/>
    <property type="match status" value="1"/>
</dbReference>
<organism evidence="7 8">
    <name type="scientific">Methylobacterium oryzihabitans</name>
    <dbReference type="NCBI Taxonomy" id="2499852"/>
    <lineage>
        <taxon>Bacteria</taxon>
        <taxon>Pseudomonadati</taxon>
        <taxon>Pseudomonadota</taxon>
        <taxon>Alphaproteobacteria</taxon>
        <taxon>Hyphomicrobiales</taxon>
        <taxon>Methylobacteriaceae</taxon>
        <taxon>Methylobacterium</taxon>
    </lineage>
</organism>
<dbReference type="SUPFAM" id="SSF46785">
    <property type="entry name" value="Winged helix' DNA-binding domain"/>
    <property type="match status" value="1"/>
</dbReference>
<dbReference type="InterPro" id="IPR000847">
    <property type="entry name" value="LysR_HTH_N"/>
</dbReference>